<name>A0A1H9KR98_9BURK</name>
<sequence length="275" mass="30815">MSLPFWQRCWQRLRQAVAPLPTISDALWLPTLRHYPFLAQLSLAEQAKLRVLAALFLHDKEFQGVHGLVVSDHMAVEIAAQACLPLLHWGEPEDALGWYDDFVGIVLHPAPARARRQVVDAAGVVHDYRQVLAGEAMSGGPIMLSWPDVRQSRTGSSNVVIHEFVHKLDMRNGPVDGCPPLPAGFMGTHSARAAHACWWDAWEPAYMHFQERVSMAERFGGPQPWLDAYGATAPAEFFAVVCEAYFVQRERFSTEFPSLLPLLDEFFRPQASTST</sequence>
<accession>A0A1H9KR98</accession>
<dbReference type="InterPro" id="IPR042252">
    <property type="entry name" value="MtfA_N"/>
</dbReference>
<dbReference type="GO" id="GO:0005829">
    <property type="term" value="C:cytosol"/>
    <property type="evidence" value="ECO:0007669"/>
    <property type="project" value="TreeGrafter"/>
</dbReference>
<dbReference type="AlphaFoldDB" id="A0A1H9KR98"/>
<dbReference type="GO" id="GO:0004177">
    <property type="term" value="F:aminopeptidase activity"/>
    <property type="evidence" value="ECO:0007669"/>
    <property type="project" value="TreeGrafter"/>
</dbReference>
<dbReference type="InterPro" id="IPR024079">
    <property type="entry name" value="MetalloPept_cat_dom_sf"/>
</dbReference>
<dbReference type="GO" id="GO:0008237">
    <property type="term" value="F:metallopeptidase activity"/>
    <property type="evidence" value="ECO:0007669"/>
    <property type="project" value="InterPro"/>
</dbReference>
<dbReference type="Gene3D" id="3.40.390.10">
    <property type="entry name" value="Collagenase (Catalytic Domain)"/>
    <property type="match status" value="1"/>
</dbReference>
<reference evidence="1 2" key="1">
    <citation type="submission" date="2016-10" db="EMBL/GenBank/DDBJ databases">
        <authorList>
            <person name="de Groot N.N."/>
        </authorList>
    </citation>
    <scope>NUCLEOTIDE SEQUENCE [LARGE SCALE GENOMIC DNA]</scope>
    <source>
        <strain evidence="1 2">ATCC 35958</strain>
    </source>
</reference>
<dbReference type="OrthoDB" id="9786424at2"/>
<gene>
    <name evidence="1" type="ORF">SAMN02982919_01635</name>
</gene>
<dbReference type="SUPFAM" id="SSF55486">
    <property type="entry name" value="Metalloproteases ('zincins'), catalytic domain"/>
    <property type="match status" value="1"/>
</dbReference>
<dbReference type="EMBL" id="FOGD01000003">
    <property type="protein sequence ID" value="SER01569.1"/>
    <property type="molecule type" value="Genomic_DNA"/>
</dbReference>
<dbReference type="PANTHER" id="PTHR30164">
    <property type="entry name" value="MTFA PEPTIDASE"/>
    <property type="match status" value="1"/>
</dbReference>
<dbReference type="PANTHER" id="PTHR30164:SF2">
    <property type="entry name" value="PROTEIN MTFA"/>
    <property type="match status" value="1"/>
</dbReference>
<organism evidence="1 2">
    <name type="scientific">Giesbergeria anulus</name>
    <dbReference type="NCBI Taxonomy" id="180197"/>
    <lineage>
        <taxon>Bacteria</taxon>
        <taxon>Pseudomonadati</taxon>
        <taxon>Pseudomonadota</taxon>
        <taxon>Betaproteobacteria</taxon>
        <taxon>Burkholderiales</taxon>
        <taxon>Comamonadaceae</taxon>
        <taxon>Giesbergeria</taxon>
    </lineage>
</organism>
<evidence type="ECO:0000313" key="2">
    <source>
        <dbReference type="Proteomes" id="UP000199766"/>
    </source>
</evidence>
<dbReference type="Pfam" id="PF06167">
    <property type="entry name" value="Peptidase_M90"/>
    <property type="match status" value="1"/>
</dbReference>
<evidence type="ECO:0000313" key="1">
    <source>
        <dbReference type="EMBL" id="SER01569.1"/>
    </source>
</evidence>
<dbReference type="RefSeq" id="WP_091455584.1">
    <property type="nucleotide sequence ID" value="NZ_FOGD01000003.1"/>
</dbReference>
<keyword evidence="2" id="KW-1185">Reference proteome</keyword>
<evidence type="ECO:0008006" key="3">
    <source>
        <dbReference type="Google" id="ProtNLM"/>
    </source>
</evidence>
<proteinExistence type="predicted"/>
<dbReference type="CDD" id="cd20169">
    <property type="entry name" value="Peptidase_M90_mtfA"/>
    <property type="match status" value="1"/>
</dbReference>
<dbReference type="InterPro" id="IPR010384">
    <property type="entry name" value="MtfA_fam"/>
</dbReference>
<dbReference type="Gene3D" id="1.10.472.150">
    <property type="entry name" value="Glucose-regulated metallo-peptidase M90, N-terminal domain"/>
    <property type="match status" value="1"/>
</dbReference>
<protein>
    <recommendedName>
        <fullName evidence="3">Zinc-dependent peptidase</fullName>
    </recommendedName>
</protein>
<dbReference type="Proteomes" id="UP000199766">
    <property type="component" value="Unassembled WGS sequence"/>
</dbReference>
<dbReference type="STRING" id="180197.SAMN02982919_01635"/>